<feature type="coiled-coil region" evidence="6">
    <location>
        <begin position="154"/>
        <end position="181"/>
    </location>
</feature>
<reference evidence="7" key="1">
    <citation type="submission" date="2019-11" db="EMBL/GenBank/DDBJ databases">
        <authorList>
            <person name="Feng L."/>
        </authorList>
    </citation>
    <scope>NUCLEOTIDE SEQUENCE</scope>
    <source>
        <strain evidence="7">AMuciniphilaLFYP55</strain>
    </source>
</reference>
<keyword evidence="6" id="KW-0175">Coiled coil</keyword>
<dbReference type="Gene3D" id="3.40.50.10490">
    <property type="entry name" value="Glucose-6-phosphate isomerase like protein, domain 1"/>
    <property type="match status" value="1"/>
</dbReference>
<dbReference type="GO" id="GO:0022627">
    <property type="term" value="C:cytosolic small ribosomal subunit"/>
    <property type="evidence" value="ECO:0007669"/>
    <property type="project" value="TreeGrafter"/>
</dbReference>
<evidence type="ECO:0000313" key="7">
    <source>
        <dbReference type="EMBL" id="VYT22774.1"/>
    </source>
</evidence>
<dbReference type="InterPro" id="IPR023591">
    <property type="entry name" value="Ribosomal_uS2_flav_dom_sf"/>
</dbReference>
<gene>
    <name evidence="5 7" type="primary">rpsB</name>
    <name evidence="7" type="ORF">AMLFYP55_01180</name>
</gene>
<dbReference type="AlphaFoldDB" id="A0A6N2UXC2"/>
<dbReference type="InterPro" id="IPR001865">
    <property type="entry name" value="Ribosomal_uS2"/>
</dbReference>
<evidence type="ECO:0000256" key="2">
    <source>
        <dbReference type="ARBA" id="ARBA00022980"/>
    </source>
</evidence>
<evidence type="ECO:0000256" key="4">
    <source>
        <dbReference type="ARBA" id="ARBA00035256"/>
    </source>
</evidence>
<dbReference type="PRINTS" id="PR00395">
    <property type="entry name" value="RIBOSOMALS2"/>
</dbReference>
<organism evidence="7">
    <name type="scientific">Akkermansia muciniphila</name>
    <dbReference type="NCBI Taxonomy" id="239935"/>
    <lineage>
        <taxon>Bacteria</taxon>
        <taxon>Pseudomonadati</taxon>
        <taxon>Verrucomicrobiota</taxon>
        <taxon>Verrucomicrobiia</taxon>
        <taxon>Verrucomicrobiales</taxon>
        <taxon>Akkermansiaceae</taxon>
        <taxon>Akkermansia</taxon>
    </lineage>
</organism>
<keyword evidence="2 5" id="KW-0689">Ribosomal protein</keyword>
<dbReference type="PANTHER" id="PTHR12534">
    <property type="entry name" value="30S RIBOSOMAL PROTEIN S2 PROKARYOTIC AND ORGANELLAR"/>
    <property type="match status" value="1"/>
</dbReference>
<dbReference type="FunFam" id="1.10.287.610:FF:000001">
    <property type="entry name" value="30S ribosomal protein S2"/>
    <property type="match status" value="1"/>
</dbReference>
<dbReference type="CDD" id="cd01425">
    <property type="entry name" value="RPS2"/>
    <property type="match status" value="1"/>
</dbReference>
<name>A0A6N2UXC2_9BACT</name>
<evidence type="ECO:0000256" key="6">
    <source>
        <dbReference type="SAM" id="Coils"/>
    </source>
</evidence>
<dbReference type="GO" id="GO:0006412">
    <property type="term" value="P:translation"/>
    <property type="evidence" value="ECO:0007669"/>
    <property type="project" value="UniProtKB-UniRule"/>
</dbReference>
<dbReference type="InterPro" id="IPR018130">
    <property type="entry name" value="Ribosomal_uS2_CS"/>
</dbReference>
<proteinExistence type="inferred from homology"/>
<dbReference type="GO" id="GO:0003735">
    <property type="term" value="F:structural constituent of ribosome"/>
    <property type="evidence" value="ECO:0007669"/>
    <property type="project" value="InterPro"/>
</dbReference>
<protein>
    <recommendedName>
        <fullName evidence="4 5">Small ribosomal subunit protein uS2</fullName>
    </recommendedName>
</protein>
<evidence type="ECO:0000256" key="3">
    <source>
        <dbReference type="ARBA" id="ARBA00023274"/>
    </source>
</evidence>
<dbReference type="HAMAP" id="MF_00291_B">
    <property type="entry name" value="Ribosomal_uS2_B"/>
    <property type="match status" value="1"/>
</dbReference>
<evidence type="ECO:0000256" key="1">
    <source>
        <dbReference type="ARBA" id="ARBA00006242"/>
    </source>
</evidence>
<dbReference type="PANTHER" id="PTHR12534:SF0">
    <property type="entry name" value="SMALL RIBOSOMAL SUBUNIT PROTEIN US2M"/>
    <property type="match status" value="1"/>
</dbReference>
<dbReference type="SUPFAM" id="SSF52313">
    <property type="entry name" value="Ribosomal protein S2"/>
    <property type="match status" value="1"/>
</dbReference>
<accession>A0A6N2UXC2</accession>
<dbReference type="Pfam" id="PF00318">
    <property type="entry name" value="Ribosomal_S2"/>
    <property type="match status" value="1"/>
</dbReference>
<keyword evidence="3 5" id="KW-0687">Ribonucleoprotein</keyword>
<evidence type="ECO:0000256" key="5">
    <source>
        <dbReference type="HAMAP-Rule" id="MF_00291"/>
    </source>
</evidence>
<dbReference type="NCBIfam" id="TIGR01011">
    <property type="entry name" value="rpsB_bact"/>
    <property type="match status" value="1"/>
</dbReference>
<dbReference type="PROSITE" id="PS00962">
    <property type="entry name" value="RIBOSOMAL_S2_1"/>
    <property type="match status" value="1"/>
</dbReference>
<comment type="similarity">
    <text evidence="1 5">Belongs to the universal ribosomal protein uS2 family.</text>
</comment>
<dbReference type="InterPro" id="IPR005706">
    <property type="entry name" value="Ribosomal_uS2_bac/mit/plastid"/>
</dbReference>
<dbReference type="EMBL" id="CACRSS010000020">
    <property type="protein sequence ID" value="VYT22774.1"/>
    <property type="molecule type" value="Genomic_DNA"/>
</dbReference>
<sequence length="258" mass="28924">MGIGGVESVEVPKNRFSCRKESHLHTYMINDLINQMVEAGVHLGHQTRKWHPSMKKYLLKDKAGIHIINLEETEKCLDKACSFLADLARRNKKILFVGCKRQAQEAVREAAEATGQYYVNHRWLGGMLTNMSTIRKSIERLSYLEGIEKTPEFKSMSKKELAALDRERQKLERNLQGIRNMGGAPDAMVAIGADHEDIAIREAHRLNIPVCVLVDTNADPKEIDFPIPGNDDAVRSIRLVLDCIVKAINEGKGAPAEA</sequence>
<dbReference type="Gene3D" id="1.10.287.610">
    <property type="entry name" value="Helix hairpin bin"/>
    <property type="match status" value="1"/>
</dbReference>